<feature type="transmembrane region" description="Helical" evidence="1">
    <location>
        <begin position="7"/>
        <end position="29"/>
    </location>
</feature>
<evidence type="ECO:0000256" key="1">
    <source>
        <dbReference type="SAM" id="Phobius"/>
    </source>
</evidence>
<name>A0A517SCV9_9PLAN</name>
<evidence type="ECO:0000313" key="2">
    <source>
        <dbReference type="EMBL" id="QDT53946.1"/>
    </source>
</evidence>
<keyword evidence="1" id="KW-0472">Membrane</keyword>
<dbReference type="InParanoid" id="A0A517SCV9"/>
<protein>
    <submittedName>
        <fullName evidence="2">Uncharacterized protein</fullName>
    </submittedName>
</protein>
<keyword evidence="1" id="KW-0812">Transmembrane</keyword>
<dbReference type="KEGG" id="ccos:Pan44_19730"/>
<organism evidence="2 3">
    <name type="scientific">Caulifigura coniformis</name>
    <dbReference type="NCBI Taxonomy" id="2527983"/>
    <lineage>
        <taxon>Bacteria</taxon>
        <taxon>Pseudomonadati</taxon>
        <taxon>Planctomycetota</taxon>
        <taxon>Planctomycetia</taxon>
        <taxon>Planctomycetales</taxon>
        <taxon>Planctomycetaceae</taxon>
        <taxon>Caulifigura</taxon>
    </lineage>
</organism>
<dbReference type="Proteomes" id="UP000315700">
    <property type="component" value="Chromosome"/>
</dbReference>
<accession>A0A517SCV9</accession>
<sequence>MLTQRWAPWLATAILVTTVISVCVVAWYASCPPVNCP</sequence>
<keyword evidence="1" id="KW-1133">Transmembrane helix</keyword>
<proteinExistence type="predicted"/>
<evidence type="ECO:0000313" key="3">
    <source>
        <dbReference type="Proteomes" id="UP000315700"/>
    </source>
</evidence>
<reference evidence="2 3" key="1">
    <citation type="submission" date="2019-02" db="EMBL/GenBank/DDBJ databases">
        <title>Deep-cultivation of Planctomycetes and their phenomic and genomic characterization uncovers novel biology.</title>
        <authorList>
            <person name="Wiegand S."/>
            <person name="Jogler M."/>
            <person name="Boedeker C."/>
            <person name="Pinto D."/>
            <person name="Vollmers J."/>
            <person name="Rivas-Marin E."/>
            <person name="Kohn T."/>
            <person name="Peeters S.H."/>
            <person name="Heuer A."/>
            <person name="Rast P."/>
            <person name="Oberbeckmann S."/>
            <person name="Bunk B."/>
            <person name="Jeske O."/>
            <person name="Meyerdierks A."/>
            <person name="Storesund J.E."/>
            <person name="Kallscheuer N."/>
            <person name="Luecker S."/>
            <person name="Lage O.M."/>
            <person name="Pohl T."/>
            <person name="Merkel B.J."/>
            <person name="Hornburger P."/>
            <person name="Mueller R.-W."/>
            <person name="Bruemmer F."/>
            <person name="Labrenz M."/>
            <person name="Spormann A.M."/>
            <person name="Op den Camp H."/>
            <person name="Overmann J."/>
            <person name="Amann R."/>
            <person name="Jetten M.S.M."/>
            <person name="Mascher T."/>
            <person name="Medema M.H."/>
            <person name="Devos D.P."/>
            <person name="Kaster A.-K."/>
            <person name="Ovreas L."/>
            <person name="Rohde M."/>
            <person name="Galperin M.Y."/>
            <person name="Jogler C."/>
        </authorList>
    </citation>
    <scope>NUCLEOTIDE SEQUENCE [LARGE SCALE GENOMIC DNA]</scope>
    <source>
        <strain evidence="2 3">Pan44</strain>
    </source>
</reference>
<dbReference type="EMBL" id="CP036271">
    <property type="protein sequence ID" value="QDT53946.1"/>
    <property type="molecule type" value="Genomic_DNA"/>
</dbReference>
<keyword evidence="3" id="KW-1185">Reference proteome</keyword>
<gene>
    <name evidence="2" type="ORF">Pan44_19730</name>
</gene>
<dbReference type="AlphaFoldDB" id="A0A517SCV9"/>